<evidence type="ECO:0000313" key="1">
    <source>
        <dbReference type="EMBL" id="KJL22899.1"/>
    </source>
</evidence>
<protein>
    <submittedName>
        <fullName evidence="1">Uncharacterized protein</fullName>
    </submittedName>
</protein>
<dbReference type="RefSeq" id="WP_045263549.1">
    <property type="nucleotide sequence ID" value="NZ_JYIV01000024.1"/>
</dbReference>
<dbReference type="PATRIC" id="fig|82380.10.peg.1653"/>
<dbReference type="SUPFAM" id="SSF88659">
    <property type="entry name" value="Sigma3 and sigma4 domains of RNA polymerase sigma factors"/>
    <property type="match status" value="1"/>
</dbReference>
<dbReference type="AlphaFoldDB" id="A0A0F0KR04"/>
<organism evidence="1 2">
    <name type="scientific">Microbacterium oxydans</name>
    <dbReference type="NCBI Taxonomy" id="82380"/>
    <lineage>
        <taxon>Bacteria</taxon>
        <taxon>Bacillati</taxon>
        <taxon>Actinomycetota</taxon>
        <taxon>Actinomycetes</taxon>
        <taxon>Micrococcales</taxon>
        <taxon>Microbacteriaceae</taxon>
        <taxon>Microbacterium</taxon>
    </lineage>
</organism>
<name>A0A0F0KR04_9MICO</name>
<accession>A0A0F0KR04</accession>
<dbReference type="Gene3D" id="1.10.10.60">
    <property type="entry name" value="Homeodomain-like"/>
    <property type="match status" value="1"/>
</dbReference>
<dbReference type="Proteomes" id="UP000033725">
    <property type="component" value="Unassembled WGS sequence"/>
</dbReference>
<reference evidence="1 2" key="1">
    <citation type="submission" date="2015-02" db="EMBL/GenBank/DDBJ databases">
        <title>Draft genome sequences of ten Microbacterium spp. with emphasis on heavy metal contaminated environments.</title>
        <authorList>
            <person name="Corretto E."/>
        </authorList>
    </citation>
    <scope>NUCLEOTIDE SEQUENCE [LARGE SCALE GENOMIC DNA]</scope>
    <source>
        <strain evidence="1 2">BEL163</strain>
    </source>
</reference>
<evidence type="ECO:0000313" key="2">
    <source>
        <dbReference type="Proteomes" id="UP000033725"/>
    </source>
</evidence>
<proteinExistence type="predicted"/>
<dbReference type="EMBL" id="JYIV01000024">
    <property type="protein sequence ID" value="KJL22899.1"/>
    <property type="molecule type" value="Genomic_DNA"/>
</dbReference>
<gene>
    <name evidence="1" type="ORF">RN51_01644</name>
</gene>
<sequence>MTTFTPLSEITDRELMERLDADPGKNRLIREVERRIAPILETATRFLPDAEVGYYEARNIIVSPAGVAYFLEKWRTGLAQYSYGVARSDEVRTAGLAGKKRMRNDPMYGTRASSIEALSADGWEFAAPTPDTRTLEEVEADERARIRDLREAFTQVASGVLTERQVQVILAYANLHKDNALPEMNTQEQVAKTLRISQQAVSRHIAAARENAKLYPVLTIAIRELCGDDEGAAKTVEKLLVEA</sequence>
<dbReference type="InterPro" id="IPR013324">
    <property type="entry name" value="RNA_pol_sigma_r3/r4-like"/>
</dbReference>
<comment type="caution">
    <text evidence="1">The sequence shown here is derived from an EMBL/GenBank/DDBJ whole genome shotgun (WGS) entry which is preliminary data.</text>
</comment>